<reference evidence="1 2" key="1">
    <citation type="journal article" date="2015" name="Nature">
        <title>rRNA introns, odd ribosomes, and small enigmatic genomes across a large radiation of phyla.</title>
        <authorList>
            <person name="Brown C.T."/>
            <person name="Hug L.A."/>
            <person name="Thomas B.C."/>
            <person name="Sharon I."/>
            <person name="Castelle C.J."/>
            <person name="Singh A."/>
            <person name="Wilkins M.J."/>
            <person name="Williams K.H."/>
            <person name="Banfield J.F."/>
        </authorList>
    </citation>
    <scope>NUCLEOTIDE SEQUENCE [LARGE SCALE GENOMIC DNA]</scope>
</reference>
<gene>
    <name evidence="1" type="ORF">UR38_C0002G0110</name>
</gene>
<name>A0A0G0CX67_9BACT</name>
<protein>
    <submittedName>
        <fullName evidence="1">Uncharacterized protein</fullName>
    </submittedName>
</protein>
<dbReference type="Proteomes" id="UP000033995">
    <property type="component" value="Unassembled WGS sequence"/>
</dbReference>
<organism evidence="1 2">
    <name type="scientific">Candidatus Woesebacteria bacterium GW2011_GWA2_33_28</name>
    <dbReference type="NCBI Taxonomy" id="1618561"/>
    <lineage>
        <taxon>Bacteria</taxon>
        <taxon>Candidatus Woeseibacteriota</taxon>
    </lineage>
</organism>
<accession>A0A0G0CX67</accession>
<evidence type="ECO:0000313" key="2">
    <source>
        <dbReference type="Proteomes" id="UP000033995"/>
    </source>
</evidence>
<dbReference type="EMBL" id="LBOZ01000002">
    <property type="protein sequence ID" value="KKP48007.1"/>
    <property type="molecule type" value="Genomic_DNA"/>
</dbReference>
<comment type="caution">
    <text evidence="1">The sequence shown here is derived from an EMBL/GenBank/DDBJ whole genome shotgun (WGS) entry which is preliminary data.</text>
</comment>
<dbReference type="AlphaFoldDB" id="A0A0G0CX67"/>
<evidence type="ECO:0000313" key="1">
    <source>
        <dbReference type="EMBL" id="KKP48007.1"/>
    </source>
</evidence>
<proteinExistence type="predicted"/>
<sequence length="425" mass="49708">MVLEDSSIPEFSKSLSKPKKNLNEGEKWILDNLKFETKRILKWINTNDNEYERLKREALDSKINYLKQTPSNDSYGDNFNRLVCQTADKLDLSLPDAEKVIKKDIENKITDQDIEKYLNTTLYNQRISQLKRSLLKYIEDMGDEEKGLTLTSIQYEINRIKTDNIWGSNRFEQIIFNGLEGGKINLITVLCLINEFDYKGGYTSNPNLNAYLDNPKLEAIPLIIDEMLLIPNFFEYYGIQSNLTIYIADTDYSEIGEFGPVNLKNLQNIKDYIVNVKQYLQNSRGIVIKPISELTNENPVYQKVKLEILEKVKNFKDYDFAREWYQKFEDDVERRFESQTKRKIFAENEIRQKTLELTRSIWACNAAQGVILGTLDQNTILISTERRERDVNYTIGKSSRENFPPVLYILKAAENWNRKLVQKGT</sequence>